<keyword evidence="2" id="KW-1185">Reference proteome</keyword>
<gene>
    <name evidence="1" type="primary">NCER1</name>
    <name evidence="1" type="ORF">CR513_02991</name>
</gene>
<protein>
    <submittedName>
        <fullName evidence="1">Neutral ceramidase 1</fullName>
    </submittedName>
</protein>
<accession>A0A371IB69</accession>
<proteinExistence type="predicted"/>
<feature type="non-terminal residue" evidence="1">
    <location>
        <position position="1"/>
    </location>
</feature>
<organism evidence="1 2">
    <name type="scientific">Mucuna pruriens</name>
    <name type="common">Velvet bean</name>
    <name type="synonym">Dolichos pruriens</name>
    <dbReference type="NCBI Taxonomy" id="157652"/>
    <lineage>
        <taxon>Eukaryota</taxon>
        <taxon>Viridiplantae</taxon>
        <taxon>Streptophyta</taxon>
        <taxon>Embryophyta</taxon>
        <taxon>Tracheophyta</taxon>
        <taxon>Spermatophyta</taxon>
        <taxon>Magnoliopsida</taxon>
        <taxon>eudicotyledons</taxon>
        <taxon>Gunneridae</taxon>
        <taxon>Pentapetalae</taxon>
        <taxon>rosids</taxon>
        <taxon>fabids</taxon>
        <taxon>Fabales</taxon>
        <taxon>Fabaceae</taxon>
        <taxon>Papilionoideae</taxon>
        <taxon>50 kb inversion clade</taxon>
        <taxon>NPAAA clade</taxon>
        <taxon>indigoferoid/millettioid clade</taxon>
        <taxon>Phaseoleae</taxon>
        <taxon>Mucuna</taxon>
    </lineage>
</organism>
<sequence>MLIKKQLLKFVDECSMLEVSIGKFLDTSVDRSLNGYLNNPTTKRSKCKYNKQLLKFVDDECSMLEVSIGLLPLNFNEPYNLINHRG</sequence>
<dbReference type="Proteomes" id="UP000257109">
    <property type="component" value="Unassembled WGS sequence"/>
</dbReference>
<evidence type="ECO:0000313" key="2">
    <source>
        <dbReference type="Proteomes" id="UP000257109"/>
    </source>
</evidence>
<evidence type="ECO:0000313" key="1">
    <source>
        <dbReference type="EMBL" id="RDY12245.1"/>
    </source>
</evidence>
<reference evidence="1" key="1">
    <citation type="submission" date="2018-05" db="EMBL/GenBank/DDBJ databases">
        <title>Draft genome of Mucuna pruriens seed.</title>
        <authorList>
            <person name="Nnadi N.E."/>
            <person name="Vos R."/>
            <person name="Hasami M.H."/>
            <person name="Devisetty U.K."/>
            <person name="Aguiy J.C."/>
        </authorList>
    </citation>
    <scope>NUCLEOTIDE SEQUENCE [LARGE SCALE GENOMIC DNA]</scope>
    <source>
        <strain evidence="1">JCA_2017</strain>
    </source>
</reference>
<comment type="caution">
    <text evidence="1">The sequence shown here is derived from an EMBL/GenBank/DDBJ whole genome shotgun (WGS) entry which is preliminary data.</text>
</comment>
<dbReference type="EMBL" id="QJKJ01000504">
    <property type="protein sequence ID" value="RDY12245.1"/>
    <property type="molecule type" value="Genomic_DNA"/>
</dbReference>
<dbReference type="AlphaFoldDB" id="A0A371IB69"/>
<name>A0A371IB69_MUCPR</name>